<dbReference type="EMBL" id="JANGBO010000031">
    <property type="protein sequence ID" value="MCQ5063190.1"/>
    <property type="molecule type" value="Genomic_DNA"/>
</dbReference>
<name>A0AAP2UJC3_9FIRM</name>
<proteinExistence type="predicted"/>
<evidence type="ECO:0000313" key="2">
    <source>
        <dbReference type="Proteomes" id="UP001204814"/>
    </source>
</evidence>
<sequence length="114" mass="13612">MKNTTINFRCDQYTRDRFEKLTLISHKNKQDLMNDLIDSYLLLNNDEQKSLDKKISYMIDLLNNINEYVQLPAKCYGSEFPRDLNEMMKIVNATSKYQPIINEKIYYKEKTKNG</sequence>
<organism evidence="1 2">
    <name type="scientific">Faecalibacillus intestinalis</name>
    <dbReference type="NCBI Taxonomy" id="1982626"/>
    <lineage>
        <taxon>Bacteria</taxon>
        <taxon>Bacillati</taxon>
        <taxon>Bacillota</taxon>
        <taxon>Erysipelotrichia</taxon>
        <taxon>Erysipelotrichales</taxon>
        <taxon>Coprobacillaceae</taxon>
        <taxon>Faecalibacillus</taxon>
    </lineage>
</organism>
<dbReference type="RefSeq" id="WP_117575554.1">
    <property type="nucleotide sequence ID" value="NZ_JADPGJ010000013.1"/>
</dbReference>
<dbReference type="AlphaFoldDB" id="A0AAP2UJC3"/>
<accession>A0AAP2UJC3</accession>
<dbReference type="Proteomes" id="UP001204814">
    <property type="component" value="Unassembled WGS sequence"/>
</dbReference>
<gene>
    <name evidence="1" type="ORF">NE542_15355</name>
</gene>
<protein>
    <submittedName>
        <fullName evidence="1">Uncharacterized protein</fullName>
    </submittedName>
</protein>
<reference evidence="1" key="1">
    <citation type="submission" date="2022-06" db="EMBL/GenBank/DDBJ databases">
        <title>Isolation of gut microbiota from human fecal samples.</title>
        <authorList>
            <person name="Pamer E.G."/>
            <person name="Barat B."/>
            <person name="Waligurski E."/>
            <person name="Medina S."/>
            <person name="Paddock L."/>
            <person name="Mostad J."/>
        </authorList>
    </citation>
    <scope>NUCLEOTIDE SEQUENCE</scope>
    <source>
        <strain evidence="1">DFI.6.24</strain>
    </source>
</reference>
<comment type="caution">
    <text evidence="1">The sequence shown here is derived from an EMBL/GenBank/DDBJ whole genome shotgun (WGS) entry which is preliminary data.</text>
</comment>
<evidence type="ECO:0000313" key="1">
    <source>
        <dbReference type="EMBL" id="MCQ5063190.1"/>
    </source>
</evidence>